<dbReference type="Proteomes" id="UP000252731">
    <property type="component" value="Unassembled WGS sequence"/>
</dbReference>
<gene>
    <name evidence="1" type="ORF">DFO70_1119</name>
</gene>
<evidence type="ECO:0000313" key="2">
    <source>
        <dbReference type="Proteomes" id="UP000252731"/>
    </source>
</evidence>
<accession>A0A366JPQ6</accession>
<name>A0A366JPQ6_CYTFI</name>
<evidence type="ECO:0000313" key="1">
    <source>
        <dbReference type="EMBL" id="RBP89362.1"/>
    </source>
</evidence>
<reference evidence="1 2" key="1">
    <citation type="submission" date="2018-06" db="EMBL/GenBank/DDBJ databases">
        <title>Freshwater and sediment microbial communities from various areas in North America, analyzing microbe dynamics in response to fracking.</title>
        <authorList>
            <person name="Lamendella R."/>
        </authorList>
    </citation>
    <scope>NUCLEOTIDE SEQUENCE [LARGE SCALE GENOMIC DNA]</scope>
    <source>
        <strain evidence="1 2">14_TX</strain>
    </source>
</reference>
<proteinExistence type="predicted"/>
<dbReference type="EMBL" id="QNSF01000011">
    <property type="protein sequence ID" value="RBP89362.1"/>
    <property type="molecule type" value="Genomic_DNA"/>
</dbReference>
<dbReference type="RefSeq" id="WP_166672408.1">
    <property type="nucleotide sequence ID" value="NZ_QNSF01000011.1"/>
</dbReference>
<sequence>MGVSKELLKYVADGDEHLKLSNVKHSTSLREIVTVEDMIENPIIGGDET</sequence>
<keyword evidence="2" id="KW-1185">Reference proteome</keyword>
<comment type="caution">
    <text evidence="1">The sequence shown here is derived from an EMBL/GenBank/DDBJ whole genome shotgun (WGS) entry which is preliminary data.</text>
</comment>
<dbReference type="AlphaFoldDB" id="A0A366JPQ6"/>
<organism evidence="1 2">
    <name type="scientific">Cytobacillus firmus</name>
    <name type="common">Bacillus firmus</name>
    <dbReference type="NCBI Taxonomy" id="1399"/>
    <lineage>
        <taxon>Bacteria</taxon>
        <taxon>Bacillati</taxon>
        <taxon>Bacillota</taxon>
        <taxon>Bacilli</taxon>
        <taxon>Bacillales</taxon>
        <taxon>Bacillaceae</taxon>
        <taxon>Cytobacillus</taxon>
    </lineage>
</organism>
<protein>
    <submittedName>
        <fullName evidence="1">Uncharacterized protein</fullName>
    </submittedName>
</protein>